<keyword evidence="4 5" id="KW-0720">Serine protease</keyword>
<evidence type="ECO:0000313" key="9">
    <source>
        <dbReference type="Proteomes" id="UP000760494"/>
    </source>
</evidence>
<dbReference type="GO" id="GO:0004252">
    <property type="term" value="F:serine-type endopeptidase activity"/>
    <property type="evidence" value="ECO:0007669"/>
    <property type="project" value="UniProtKB-UniRule"/>
</dbReference>
<dbReference type="CDD" id="cd00306">
    <property type="entry name" value="Peptidases_S8_S53"/>
    <property type="match status" value="1"/>
</dbReference>
<gene>
    <name evidence="8" type="ORF">C2S_2864</name>
</gene>
<dbReference type="InterPro" id="IPR023827">
    <property type="entry name" value="Peptidase_S8_Asp-AS"/>
</dbReference>
<dbReference type="PROSITE" id="PS51892">
    <property type="entry name" value="SUBTILASE"/>
    <property type="match status" value="1"/>
</dbReference>
<evidence type="ECO:0000256" key="2">
    <source>
        <dbReference type="ARBA" id="ARBA00022670"/>
    </source>
</evidence>
<dbReference type="GO" id="GO:0006508">
    <property type="term" value="P:proteolysis"/>
    <property type="evidence" value="ECO:0007669"/>
    <property type="project" value="UniProtKB-KW"/>
</dbReference>
<feature type="active site" description="Charge relay system" evidence="5">
    <location>
        <position position="376"/>
    </location>
</feature>
<accession>A0A9Q9RXL6</accession>
<evidence type="ECO:0000256" key="5">
    <source>
        <dbReference type="PROSITE-ProRule" id="PRU01240"/>
    </source>
</evidence>
<dbReference type="InterPro" id="IPR000209">
    <property type="entry name" value="Peptidase_S8/S53_dom"/>
</dbReference>
<dbReference type="EMBL" id="CABFJX010000418">
    <property type="protein sequence ID" value="VTT83090.1"/>
    <property type="molecule type" value="Genomic_DNA"/>
</dbReference>
<feature type="compositionally biased region" description="Polar residues" evidence="6">
    <location>
        <begin position="547"/>
        <end position="559"/>
    </location>
</feature>
<dbReference type="InterPro" id="IPR015500">
    <property type="entry name" value="Peptidase_S8_subtilisin-rel"/>
</dbReference>
<evidence type="ECO:0000256" key="1">
    <source>
        <dbReference type="ARBA" id="ARBA00011073"/>
    </source>
</evidence>
<keyword evidence="2 5" id="KW-0645">Protease</keyword>
<evidence type="ECO:0000313" key="8">
    <source>
        <dbReference type="EMBL" id="VTT83090.1"/>
    </source>
</evidence>
<dbReference type="PANTHER" id="PTHR43806:SF11">
    <property type="entry name" value="CEREVISIN-RELATED"/>
    <property type="match status" value="1"/>
</dbReference>
<name>A0A9Q9RXL6_FUSFU</name>
<proteinExistence type="inferred from homology"/>
<feature type="region of interest" description="Disordered" evidence="6">
    <location>
        <begin position="287"/>
        <end position="317"/>
    </location>
</feature>
<dbReference type="PANTHER" id="PTHR43806">
    <property type="entry name" value="PEPTIDASE S8"/>
    <property type="match status" value="1"/>
</dbReference>
<keyword evidence="3 5" id="KW-0378">Hydrolase</keyword>
<comment type="caution">
    <text evidence="8">The sequence shown here is derived from an EMBL/GenBank/DDBJ whole genome shotgun (WGS) entry which is preliminary data.</text>
</comment>
<dbReference type="InterPro" id="IPR050131">
    <property type="entry name" value="Peptidase_S8_subtilisin-like"/>
</dbReference>
<reference evidence="8" key="1">
    <citation type="submission" date="2019-05" db="EMBL/GenBank/DDBJ databases">
        <authorList>
            <person name="Piombo E."/>
        </authorList>
    </citation>
    <scope>NUCLEOTIDE SEQUENCE</scope>
    <source>
        <strain evidence="8">C2S</strain>
    </source>
</reference>
<dbReference type="InterPro" id="IPR036852">
    <property type="entry name" value="Peptidase_S8/S53_dom_sf"/>
</dbReference>
<feature type="domain" description="Peptidase S8/S53" evidence="7">
    <location>
        <begin position="370"/>
        <end position="597"/>
    </location>
</feature>
<feature type="active site" description="Charge relay system" evidence="5">
    <location>
        <position position="580"/>
    </location>
</feature>
<feature type="active site" description="Charge relay system" evidence="5">
    <location>
        <position position="419"/>
    </location>
</feature>
<dbReference type="AlphaFoldDB" id="A0A9Q9RXL6"/>
<evidence type="ECO:0000259" key="7">
    <source>
        <dbReference type="Pfam" id="PF00082"/>
    </source>
</evidence>
<sequence>MELLQNLLLEVESQLQCDGSVGSQGSNIIDLNQQVRDTNYRERLSKLLSQITSVINQQKAYASFDPAEWNRIELPHSSLLWQLPAFCNDGFLVDQRAIKDRNWALRMLQGSAGQNTNDIWNHQQVKDWMSTSQSTVLFVIGNSQSLRQLERFSVEVIDCIEKYEPIIYFLNPLPNGFSEPLTFSTLDILRQLAIQCLQTLSNPQTLGFLAKLNLDFRSVMDNDWYSLLAELMEFQQSITIVLEVGALRTRFREADTWVAGFLTLIQWLRGKTCRRVLPGTSEPVIDTASSTKKVARPNHQHGKDESGEELSNTDDMSMCCPTATLHKSLGADQASESSASKRATEQWFKMLEITSHEFMYKEVFQSEVPVKIAVLDTGFAYTNPEDKRALRPYYQRIRKSVNFIEGDSDAEAKKDPTGHGTAVAVQILRVSLKAVLYICRVVDPNSSPDKLAIEKAIRKAAAKPDKNSPDGGGWGVDIINMSFGWPYHHQGVRKAIDFARQNGVHLFAATSNDGLLGPPNDILYPARSESVIAVDAADGHGEHARSAPSSASQHSQGSRFSAPGLGITSPNRKDILEGSSFACPIVAGVTALILEFARQPPLNKSPSVQSYLQEIPAMLALLRLASSEKDPDGLKFLTPWRLIGKPGEERLVTALFIIDELRKEYGLEVGGELLQDFKGLEK</sequence>
<dbReference type="Proteomes" id="UP000760494">
    <property type="component" value="Unassembled WGS sequence"/>
</dbReference>
<evidence type="ECO:0000256" key="6">
    <source>
        <dbReference type="SAM" id="MobiDB-lite"/>
    </source>
</evidence>
<dbReference type="SUPFAM" id="SSF52743">
    <property type="entry name" value="Subtilisin-like"/>
    <property type="match status" value="1"/>
</dbReference>
<feature type="region of interest" description="Disordered" evidence="6">
    <location>
        <begin position="538"/>
        <end position="566"/>
    </location>
</feature>
<dbReference type="PROSITE" id="PS00136">
    <property type="entry name" value="SUBTILASE_ASP"/>
    <property type="match status" value="1"/>
</dbReference>
<evidence type="ECO:0000256" key="3">
    <source>
        <dbReference type="ARBA" id="ARBA00022801"/>
    </source>
</evidence>
<organism evidence="8 9">
    <name type="scientific">Fusarium fujikuroi</name>
    <name type="common">Bakanae and foot rot disease fungus</name>
    <name type="synonym">Gibberella fujikuroi</name>
    <dbReference type="NCBI Taxonomy" id="5127"/>
    <lineage>
        <taxon>Eukaryota</taxon>
        <taxon>Fungi</taxon>
        <taxon>Dikarya</taxon>
        <taxon>Ascomycota</taxon>
        <taxon>Pezizomycotina</taxon>
        <taxon>Sordariomycetes</taxon>
        <taxon>Hypocreomycetidae</taxon>
        <taxon>Hypocreales</taxon>
        <taxon>Nectriaceae</taxon>
        <taxon>Fusarium</taxon>
        <taxon>Fusarium fujikuroi species complex</taxon>
    </lineage>
</organism>
<dbReference type="PRINTS" id="PR00723">
    <property type="entry name" value="SUBTILISIN"/>
</dbReference>
<protein>
    <recommendedName>
        <fullName evidence="7">Peptidase S8/S53 domain-containing protein</fullName>
    </recommendedName>
</protein>
<dbReference type="Gene3D" id="3.40.50.200">
    <property type="entry name" value="Peptidase S8/S53 domain"/>
    <property type="match status" value="1"/>
</dbReference>
<evidence type="ECO:0000256" key="4">
    <source>
        <dbReference type="ARBA" id="ARBA00022825"/>
    </source>
</evidence>
<dbReference type="Pfam" id="PF00082">
    <property type="entry name" value="Peptidase_S8"/>
    <property type="match status" value="1"/>
</dbReference>
<comment type="similarity">
    <text evidence="1 5">Belongs to the peptidase S8 family.</text>
</comment>